<proteinExistence type="predicted"/>
<keyword evidence="3" id="KW-0804">Transcription</keyword>
<evidence type="ECO:0000256" key="1">
    <source>
        <dbReference type="ARBA" id="ARBA00023015"/>
    </source>
</evidence>
<keyword evidence="1" id="KW-0805">Transcription regulation</keyword>
<dbReference type="AlphaFoldDB" id="A0A915YCV4"/>
<evidence type="ECO:0000313" key="6">
    <source>
        <dbReference type="Proteomes" id="UP001060919"/>
    </source>
</evidence>
<dbReference type="InterPro" id="IPR009594">
    <property type="entry name" value="Tscrpt_reg_HTH_AraC_N"/>
</dbReference>
<evidence type="ECO:0000256" key="3">
    <source>
        <dbReference type="ARBA" id="ARBA00023163"/>
    </source>
</evidence>
<dbReference type="SMART" id="SM00342">
    <property type="entry name" value="HTH_ARAC"/>
    <property type="match status" value="1"/>
</dbReference>
<keyword evidence="2" id="KW-0238">DNA-binding</keyword>
<evidence type="ECO:0000259" key="4">
    <source>
        <dbReference type="PROSITE" id="PS01124"/>
    </source>
</evidence>
<gene>
    <name evidence="5" type="ORF">AsAng_0014660</name>
</gene>
<evidence type="ECO:0000256" key="2">
    <source>
        <dbReference type="ARBA" id="ARBA00023125"/>
    </source>
</evidence>
<dbReference type="PANTHER" id="PTHR43280:SF2">
    <property type="entry name" value="HTH-TYPE TRANSCRIPTIONAL REGULATOR EXSA"/>
    <property type="match status" value="1"/>
</dbReference>
<dbReference type="PANTHER" id="PTHR43280">
    <property type="entry name" value="ARAC-FAMILY TRANSCRIPTIONAL REGULATOR"/>
    <property type="match status" value="1"/>
</dbReference>
<dbReference type="Pfam" id="PF12833">
    <property type="entry name" value="HTH_18"/>
    <property type="match status" value="1"/>
</dbReference>
<dbReference type="RefSeq" id="WP_264792026.1">
    <property type="nucleotide sequence ID" value="NZ_AP026867.1"/>
</dbReference>
<accession>A0A915YCV4</accession>
<dbReference type="GO" id="GO:0043565">
    <property type="term" value="F:sequence-specific DNA binding"/>
    <property type="evidence" value="ECO:0007669"/>
    <property type="project" value="InterPro"/>
</dbReference>
<feature type="domain" description="HTH araC/xylS-type" evidence="4">
    <location>
        <begin position="199"/>
        <end position="297"/>
    </location>
</feature>
<dbReference type="InterPro" id="IPR018060">
    <property type="entry name" value="HTH_AraC"/>
</dbReference>
<reference evidence="5" key="1">
    <citation type="submission" date="2022-09" db="EMBL/GenBank/DDBJ databases">
        <title>Aureispira anguillicida sp. nov., isolated from Leptocephalus of Japanese eel Anguilla japonica.</title>
        <authorList>
            <person name="Yuasa K."/>
            <person name="Mekata T."/>
            <person name="Ikunari K."/>
        </authorList>
    </citation>
    <scope>NUCLEOTIDE SEQUENCE</scope>
    <source>
        <strain evidence="5">EL160426</strain>
    </source>
</reference>
<name>A0A915YCV4_9BACT</name>
<dbReference type="SUPFAM" id="SSF46689">
    <property type="entry name" value="Homeodomain-like"/>
    <property type="match status" value="2"/>
</dbReference>
<dbReference type="EMBL" id="AP026867">
    <property type="protein sequence ID" value="BDS10757.1"/>
    <property type="molecule type" value="Genomic_DNA"/>
</dbReference>
<dbReference type="Gene3D" id="1.10.10.60">
    <property type="entry name" value="Homeodomain-like"/>
    <property type="match status" value="2"/>
</dbReference>
<dbReference type="KEGG" id="aup:AsAng_0014660"/>
<dbReference type="Proteomes" id="UP001060919">
    <property type="component" value="Chromosome"/>
</dbReference>
<protein>
    <submittedName>
        <fullName evidence="5">AraC family transcriptional regulator</fullName>
    </submittedName>
</protein>
<organism evidence="5 6">
    <name type="scientific">Aureispira anguillae</name>
    <dbReference type="NCBI Taxonomy" id="2864201"/>
    <lineage>
        <taxon>Bacteria</taxon>
        <taxon>Pseudomonadati</taxon>
        <taxon>Bacteroidota</taxon>
        <taxon>Saprospiria</taxon>
        <taxon>Saprospirales</taxon>
        <taxon>Saprospiraceae</taxon>
        <taxon>Aureispira</taxon>
    </lineage>
</organism>
<dbReference type="Pfam" id="PF06719">
    <property type="entry name" value="AraC_N"/>
    <property type="match status" value="1"/>
</dbReference>
<dbReference type="InterPro" id="IPR009057">
    <property type="entry name" value="Homeodomain-like_sf"/>
</dbReference>
<evidence type="ECO:0000313" key="5">
    <source>
        <dbReference type="EMBL" id="BDS10757.1"/>
    </source>
</evidence>
<dbReference type="GO" id="GO:0003700">
    <property type="term" value="F:DNA-binding transcription factor activity"/>
    <property type="evidence" value="ECO:0007669"/>
    <property type="project" value="InterPro"/>
</dbReference>
<sequence length="304" mass="35793">MLLSDKLLKNRRLETLVENQTSFALQSAELHVFETHQEAEQVLLKFSQPILASMLEGKKVMHLNDMTAFDFLPGESLILPPNEMMCIDFPEAKMDRPTRCLAMAISEAKIMETVNFLNESRAKIDDEWKFTDYNFHFTNDIAIQQIVHRLLFLFTENHPSKDVFADFMLRELIIRILQTETKKIYTSKAMKLSSSHRLAFIIQYIRQNLEKNLTIKELSNKIYMSESNFHRVFKNELNISPIDFINNERIKLATSLLQDPKKKIKDVYMECGFNSLSYFIRVFKRKEQLSPKEYQLRANYKEGI</sequence>
<dbReference type="PROSITE" id="PS01124">
    <property type="entry name" value="HTH_ARAC_FAMILY_2"/>
    <property type="match status" value="1"/>
</dbReference>
<keyword evidence="6" id="KW-1185">Reference proteome</keyword>